<sequence>MLDLANPCHSLYYEHTLEFLYAPNSSTPEAFGAFHWGVLSS</sequence>
<proteinExistence type="predicted"/>
<dbReference type="EMBL" id="GBRH01257889">
    <property type="protein sequence ID" value="JAD40006.1"/>
    <property type="molecule type" value="Transcribed_RNA"/>
</dbReference>
<accession>A0A0A8ZMH9</accession>
<name>A0A0A8ZMH9_ARUDO</name>
<evidence type="ECO:0000313" key="1">
    <source>
        <dbReference type="EMBL" id="JAD40006.1"/>
    </source>
</evidence>
<dbReference type="AlphaFoldDB" id="A0A0A8ZMH9"/>
<protein>
    <submittedName>
        <fullName evidence="1">Uncharacterized protein</fullName>
    </submittedName>
</protein>
<reference evidence="1" key="1">
    <citation type="submission" date="2014-09" db="EMBL/GenBank/DDBJ databases">
        <authorList>
            <person name="Magalhaes I.L.F."/>
            <person name="Oliveira U."/>
            <person name="Santos F.R."/>
            <person name="Vidigal T.H.D.A."/>
            <person name="Brescovit A.D."/>
            <person name="Santos A.J."/>
        </authorList>
    </citation>
    <scope>NUCLEOTIDE SEQUENCE</scope>
    <source>
        <tissue evidence="1">Shoot tissue taken approximately 20 cm above the soil surface</tissue>
    </source>
</reference>
<reference evidence="1" key="2">
    <citation type="journal article" date="2015" name="Data Brief">
        <title>Shoot transcriptome of the giant reed, Arundo donax.</title>
        <authorList>
            <person name="Barrero R.A."/>
            <person name="Guerrero F.D."/>
            <person name="Moolhuijzen P."/>
            <person name="Goolsby J.A."/>
            <person name="Tidwell J."/>
            <person name="Bellgard S.E."/>
            <person name="Bellgard M.I."/>
        </authorList>
    </citation>
    <scope>NUCLEOTIDE SEQUENCE</scope>
    <source>
        <tissue evidence="1">Shoot tissue taken approximately 20 cm above the soil surface</tissue>
    </source>
</reference>
<organism evidence="1">
    <name type="scientific">Arundo donax</name>
    <name type="common">Giant reed</name>
    <name type="synonym">Donax arundinaceus</name>
    <dbReference type="NCBI Taxonomy" id="35708"/>
    <lineage>
        <taxon>Eukaryota</taxon>
        <taxon>Viridiplantae</taxon>
        <taxon>Streptophyta</taxon>
        <taxon>Embryophyta</taxon>
        <taxon>Tracheophyta</taxon>
        <taxon>Spermatophyta</taxon>
        <taxon>Magnoliopsida</taxon>
        <taxon>Liliopsida</taxon>
        <taxon>Poales</taxon>
        <taxon>Poaceae</taxon>
        <taxon>PACMAD clade</taxon>
        <taxon>Arundinoideae</taxon>
        <taxon>Arundineae</taxon>
        <taxon>Arundo</taxon>
    </lineage>
</organism>